<dbReference type="Gene3D" id="2.30.110.20">
    <property type="entry name" value="Hcp1-like"/>
    <property type="match status" value="1"/>
</dbReference>
<evidence type="ECO:0000313" key="2">
    <source>
        <dbReference type="Proteomes" id="UP000838748"/>
    </source>
</evidence>
<sequence length="161" mass="18164">MAINSYLKIEGENQEWIKGENTEANSSVKDWIRCFSSEEMMTVPTDSQSGRATGRKFHKPSVATLEATSSAPKLFQAACTGEKCTITHQFFRVEGGIEHNFFTIKYVNAVIKSQEIHQLDTTNPETAEVPLLQKIEFVFDEVTQTFTEGNVEYTDKLNQDS</sequence>
<evidence type="ECO:0000313" key="1">
    <source>
        <dbReference type="EMBL" id="CAH0536119.1"/>
    </source>
</evidence>
<dbReference type="Proteomes" id="UP000838748">
    <property type="component" value="Unassembled WGS sequence"/>
</dbReference>
<dbReference type="RefSeq" id="WP_237359622.1">
    <property type="nucleotide sequence ID" value="NZ_CAKLDM010000001.1"/>
</dbReference>
<name>A0ABN8E0A4_9VIBR</name>
<dbReference type="EMBL" id="CAKLDM010000001">
    <property type="protein sequence ID" value="CAH0536119.1"/>
    <property type="molecule type" value="Genomic_DNA"/>
</dbReference>
<protein>
    <submittedName>
        <fullName evidence="1">Major exported protein</fullName>
    </submittedName>
</protein>
<reference evidence="1" key="1">
    <citation type="submission" date="2021-11" db="EMBL/GenBank/DDBJ databases">
        <authorList>
            <person name="Rodrigo-Torres L."/>
            <person name="Arahal R. D."/>
            <person name="Lucena T."/>
        </authorList>
    </citation>
    <scope>NUCLEOTIDE SEQUENCE</scope>
    <source>
        <strain evidence="1">CECT 7928</strain>
    </source>
</reference>
<comment type="caution">
    <text evidence="1">The sequence shown here is derived from an EMBL/GenBank/DDBJ whole genome shotgun (WGS) entry which is preliminary data.</text>
</comment>
<accession>A0ABN8E0A4</accession>
<organism evidence="1 2">
    <name type="scientific">Vibrio marisflavi CECT 7928</name>
    <dbReference type="NCBI Taxonomy" id="634439"/>
    <lineage>
        <taxon>Bacteria</taxon>
        <taxon>Pseudomonadati</taxon>
        <taxon>Pseudomonadota</taxon>
        <taxon>Gammaproteobacteria</taxon>
        <taxon>Vibrionales</taxon>
        <taxon>Vibrionaceae</taxon>
        <taxon>Vibrio</taxon>
    </lineage>
</organism>
<keyword evidence="2" id="KW-1185">Reference proteome</keyword>
<gene>
    <name evidence="1" type="primary">hcpA_1</name>
    <name evidence="1" type="ORF">VMF7928_00213</name>
</gene>
<dbReference type="NCBIfam" id="TIGR03344">
    <property type="entry name" value="VI_effect_Hcp1"/>
    <property type="match status" value="1"/>
</dbReference>
<dbReference type="SUPFAM" id="SSF141452">
    <property type="entry name" value="Hcp1-like"/>
    <property type="match status" value="1"/>
</dbReference>
<proteinExistence type="predicted"/>
<dbReference type="InterPro" id="IPR036624">
    <property type="entry name" value="Hcp1-lik_sf"/>
</dbReference>
<dbReference type="Pfam" id="PF05638">
    <property type="entry name" value="T6SS_HCP"/>
    <property type="match status" value="1"/>
</dbReference>
<dbReference type="InterPro" id="IPR008514">
    <property type="entry name" value="T6SS_Hcp"/>
</dbReference>